<reference evidence="2" key="1">
    <citation type="journal article" date="2019" name="Int. J. Syst. Evol. Microbiol.">
        <title>The Global Catalogue of Microorganisms (GCM) 10K type strain sequencing project: providing services to taxonomists for standard genome sequencing and annotation.</title>
        <authorList>
            <consortium name="The Broad Institute Genomics Platform"/>
            <consortium name="The Broad Institute Genome Sequencing Center for Infectious Disease"/>
            <person name="Wu L."/>
            <person name="Ma J."/>
        </authorList>
    </citation>
    <scope>NUCLEOTIDE SEQUENCE [LARGE SCALE GENOMIC DNA]</scope>
    <source>
        <strain evidence="2">JCM 32226</strain>
    </source>
</reference>
<dbReference type="RefSeq" id="WP_345009352.1">
    <property type="nucleotide sequence ID" value="NZ_BAABFC010000001.1"/>
</dbReference>
<evidence type="ECO:0000313" key="2">
    <source>
        <dbReference type="Proteomes" id="UP001501321"/>
    </source>
</evidence>
<protein>
    <submittedName>
        <fullName evidence="1">Uncharacterized protein</fullName>
    </submittedName>
</protein>
<proteinExistence type="predicted"/>
<organism evidence="1 2">
    <name type="scientific">Pseudaeromonas paramecii</name>
    <dbReference type="NCBI Taxonomy" id="2138166"/>
    <lineage>
        <taxon>Bacteria</taxon>
        <taxon>Pseudomonadati</taxon>
        <taxon>Pseudomonadota</taxon>
        <taxon>Gammaproteobacteria</taxon>
        <taxon>Aeromonadales</taxon>
        <taxon>Aeromonadaceae</taxon>
        <taxon>Pseudaeromonas</taxon>
    </lineage>
</organism>
<keyword evidence="2" id="KW-1185">Reference proteome</keyword>
<gene>
    <name evidence="1" type="ORF">GCM10023095_03020</name>
</gene>
<accession>A0ABP8PYB1</accession>
<comment type="caution">
    <text evidence="1">The sequence shown here is derived from an EMBL/GenBank/DDBJ whole genome shotgun (WGS) entry which is preliminary data.</text>
</comment>
<evidence type="ECO:0000313" key="1">
    <source>
        <dbReference type="EMBL" id="GAA4493212.1"/>
    </source>
</evidence>
<dbReference type="EMBL" id="BAABFC010000001">
    <property type="protein sequence ID" value="GAA4493212.1"/>
    <property type="molecule type" value="Genomic_DNA"/>
</dbReference>
<dbReference type="Proteomes" id="UP001501321">
    <property type="component" value="Unassembled WGS sequence"/>
</dbReference>
<name>A0ABP8PYB1_9GAMM</name>
<sequence>MTQATEIVNAMLAKLRGVAAFETPEQVCDADPQLDEYTILPIAHLREIRESNIERRAGGWKRSRVLQLDLYQPAEDGRAGRDALLDAVLEQVSPIGNGIPFPGTKLIKLTIGEITLEPEEIAASVLLTQIPITIEYLASN</sequence>